<dbReference type="Gene3D" id="3.40.50.300">
    <property type="entry name" value="P-loop containing nucleotide triphosphate hydrolases"/>
    <property type="match status" value="1"/>
</dbReference>
<feature type="region of interest" description="Disordered" evidence="3">
    <location>
        <begin position="805"/>
        <end position="906"/>
    </location>
</feature>
<evidence type="ECO:0000256" key="4">
    <source>
        <dbReference type="SAM" id="Phobius"/>
    </source>
</evidence>
<organism evidence="7 8">
    <name type="scientific">Brunnivagina elsteri CCALA 953</name>
    <dbReference type="NCBI Taxonomy" id="987040"/>
    <lineage>
        <taxon>Bacteria</taxon>
        <taxon>Bacillati</taxon>
        <taxon>Cyanobacteriota</taxon>
        <taxon>Cyanophyceae</taxon>
        <taxon>Nostocales</taxon>
        <taxon>Calotrichaceae</taxon>
        <taxon>Brunnivagina</taxon>
    </lineage>
</organism>
<dbReference type="GO" id="GO:0005737">
    <property type="term" value="C:cytoplasm"/>
    <property type="evidence" value="ECO:0007669"/>
    <property type="project" value="UniProtKB-SubCell"/>
</dbReference>
<comment type="caution">
    <text evidence="7">The sequence shown here is derived from an EMBL/GenBank/DDBJ whole genome shotgun (WGS) entry which is preliminary data.</text>
</comment>
<feature type="compositionally biased region" description="Low complexity" evidence="3">
    <location>
        <begin position="832"/>
        <end position="869"/>
    </location>
</feature>
<feature type="domain" description="NB-ARC" evidence="5">
    <location>
        <begin position="209"/>
        <end position="311"/>
    </location>
</feature>
<dbReference type="SUPFAM" id="SSF52540">
    <property type="entry name" value="P-loop containing nucleoside triphosphate hydrolases"/>
    <property type="match status" value="1"/>
</dbReference>
<evidence type="ECO:0000256" key="1">
    <source>
        <dbReference type="ARBA" id="ARBA00004496"/>
    </source>
</evidence>
<comment type="subcellular location">
    <subcellularLocation>
        <location evidence="1">Cytoplasm</location>
    </subcellularLocation>
</comment>
<evidence type="ECO:0000259" key="5">
    <source>
        <dbReference type="Pfam" id="PF00931"/>
    </source>
</evidence>
<dbReference type="InterPro" id="IPR027417">
    <property type="entry name" value="P-loop_NTPase"/>
</dbReference>
<evidence type="ECO:0000259" key="6">
    <source>
        <dbReference type="Pfam" id="PF15780"/>
    </source>
</evidence>
<gene>
    <name evidence="7" type="ORF">CK510_22660</name>
</gene>
<dbReference type="Proteomes" id="UP000218238">
    <property type="component" value="Unassembled WGS sequence"/>
</dbReference>
<dbReference type="AlphaFoldDB" id="A0A2A2TDL5"/>
<evidence type="ECO:0000256" key="2">
    <source>
        <dbReference type="ARBA" id="ARBA00022490"/>
    </source>
</evidence>
<keyword evidence="8" id="KW-1185">Reference proteome</keyword>
<feature type="domain" description="Abnormal spindle-like microcephaly-associated protein ASH" evidence="6">
    <location>
        <begin position="705"/>
        <end position="784"/>
    </location>
</feature>
<evidence type="ECO:0000313" key="7">
    <source>
        <dbReference type="EMBL" id="PAX51832.1"/>
    </source>
</evidence>
<name>A0A2A2TDL5_9CYAN</name>
<keyword evidence="4" id="KW-1133">Transmembrane helix</keyword>
<dbReference type="InterPro" id="IPR013783">
    <property type="entry name" value="Ig-like_fold"/>
</dbReference>
<dbReference type="NCBIfam" id="NF012200">
    <property type="entry name" value="choice_anch_D"/>
    <property type="match status" value="1"/>
</dbReference>
<dbReference type="InterPro" id="IPR031549">
    <property type="entry name" value="ASH"/>
</dbReference>
<dbReference type="Pfam" id="PF00931">
    <property type="entry name" value="NB-ARC"/>
    <property type="match status" value="1"/>
</dbReference>
<dbReference type="EMBL" id="NTFS01000326">
    <property type="protein sequence ID" value="PAX51832.1"/>
    <property type="molecule type" value="Genomic_DNA"/>
</dbReference>
<sequence>MTQQQILELAKQGDIHAIEALINESLKPQGVTAKVGLKDSCLYVALAAAKVPDRKILVKLICAAIRQWGIQYFNSTKIYAAEWGQNLPVWQQEVKLNGVHTERLKNPLPINATIWDQDIKQSNFESSDKMPEKIAGNLAVGKFTIQLDSTSGSVVSRITQKCQVKLRDSNAIAARLPFSLAPTSLNLIGRLKEIKGAINALNSADVSPESKQSIEFYGDSGFGKSALLRHFTHFIQTNRVFPDGTIFLNSRYQTASDLLQSLFDIFGESDITYKPTDLEISKALESKQVLLILDDTKLTPAEIKELQIALPNSRFALASSTKRLDENSFSTALTGFTARDALTFVTQELERTVNPDEFQSIEVLANLLGGNPWLLRLAVTSINREVYTFPELVLQLQFSATSDVLIQGILAVIPKSECTILAILAAVNGIPLLAGQVEALSGITATPGILQNLTKWNLVENEQDRYYINDVLIAVLQKEWDLNYWHELILDYFTTWAERYSRLPSLLRSETDVLMETLTWAVKVERWQQVLRLVEAIETPLALDKQWGLWDIVLQSGLQASIVIKDKATEAWLLHQLGSRALCLEEMGKARNYLAHAVKIRNALGDENAVNISQKNFNLINTMLSEAAKDEPELVINYIPSNPISTNRRIWKFGLIFLLCSGLAGLMAWFVLARPKSLSVSQVNTTNLISKSDETITSGQIKLSSPKLIFGNQTINSTSQKQTITVTNQSSTLVQVDDMDNNGKQGDFEITSSCATTISPKQSCNISVVFAPIDTGKHIARLAVSDRNGKRLKTLLIEGFANTSETSTENLLPTPSKVIPEPLALPTPKSIPQPQLQKQKQPKPTIPTFPIIPTRELPETIPNESTESPEPTPTQSPEPTPTEEVTFPTPTEQITVPPATATPSTN</sequence>
<dbReference type="Pfam" id="PF15780">
    <property type="entry name" value="ASH"/>
    <property type="match status" value="1"/>
</dbReference>
<keyword evidence="2" id="KW-0963">Cytoplasm</keyword>
<feature type="compositionally biased region" description="Pro residues" evidence="3">
    <location>
        <begin position="870"/>
        <end position="880"/>
    </location>
</feature>
<keyword evidence="4" id="KW-0472">Membrane</keyword>
<feature type="transmembrane region" description="Helical" evidence="4">
    <location>
        <begin position="650"/>
        <end position="672"/>
    </location>
</feature>
<dbReference type="InterPro" id="IPR002182">
    <property type="entry name" value="NB-ARC"/>
</dbReference>
<dbReference type="RefSeq" id="WP_095723840.1">
    <property type="nucleotide sequence ID" value="NZ_NTFS01000326.1"/>
</dbReference>
<proteinExistence type="predicted"/>
<evidence type="ECO:0000313" key="8">
    <source>
        <dbReference type="Proteomes" id="UP000218238"/>
    </source>
</evidence>
<dbReference type="OrthoDB" id="526729at2"/>
<accession>A0A2A2TDL5</accession>
<dbReference type="Gene3D" id="2.60.40.10">
    <property type="entry name" value="Immunoglobulins"/>
    <property type="match status" value="1"/>
</dbReference>
<feature type="compositionally biased region" description="Low complexity" evidence="3">
    <location>
        <begin position="881"/>
        <end position="892"/>
    </location>
</feature>
<reference evidence="7 8" key="1">
    <citation type="submission" date="2017-08" db="EMBL/GenBank/DDBJ databases">
        <title>Draft genome sequence of filamentous cyanobacterium Calothrix elsteri CCALA 953.</title>
        <authorList>
            <person name="Gagunashvili A.N."/>
            <person name="Elster J."/>
            <person name="Andresson O.S."/>
        </authorList>
    </citation>
    <scope>NUCLEOTIDE SEQUENCE [LARGE SCALE GENOMIC DNA]</scope>
    <source>
        <strain evidence="7 8">CCALA 953</strain>
    </source>
</reference>
<protein>
    <submittedName>
        <fullName evidence="7">Uncharacterized protein</fullName>
    </submittedName>
</protein>
<keyword evidence="4" id="KW-0812">Transmembrane</keyword>
<evidence type="ECO:0000256" key="3">
    <source>
        <dbReference type="SAM" id="MobiDB-lite"/>
    </source>
</evidence>